<feature type="compositionally biased region" description="Polar residues" evidence="3">
    <location>
        <begin position="437"/>
        <end position="454"/>
    </location>
</feature>
<name>A0A2B7XLN4_9EURO</name>
<evidence type="ECO:0000256" key="3">
    <source>
        <dbReference type="SAM" id="MobiDB-lite"/>
    </source>
</evidence>
<dbReference type="GO" id="GO:0005509">
    <property type="term" value="F:calcium ion binding"/>
    <property type="evidence" value="ECO:0007669"/>
    <property type="project" value="InterPro"/>
</dbReference>
<dbReference type="GO" id="GO:0005544">
    <property type="term" value="F:calcium-dependent phospholipid binding"/>
    <property type="evidence" value="ECO:0007669"/>
    <property type="project" value="InterPro"/>
</dbReference>
<reference evidence="4 5" key="1">
    <citation type="submission" date="2017-10" db="EMBL/GenBank/DDBJ databases">
        <title>Comparative genomics in systemic dimorphic fungi from Ajellomycetaceae.</title>
        <authorList>
            <person name="Munoz J.F."/>
            <person name="Mcewen J.G."/>
            <person name="Clay O.K."/>
            <person name="Cuomo C.A."/>
        </authorList>
    </citation>
    <scope>NUCLEOTIDE SEQUENCE [LARGE SCALE GENOMIC DNA]</scope>
    <source>
        <strain evidence="4 5">UAMH5409</strain>
    </source>
</reference>
<feature type="compositionally biased region" description="Basic and acidic residues" evidence="3">
    <location>
        <begin position="69"/>
        <end position="100"/>
    </location>
</feature>
<feature type="compositionally biased region" description="Pro residues" evidence="3">
    <location>
        <begin position="314"/>
        <end position="329"/>
    </location>
</feature>
<feature type="compositionally biased region" description="Low complexity" evidence="3">
    <location>
        <begin position="353"/>
        <end position="367"/>
    </location>
</feature>
<dbReference type="PANTHER" id="PTHR10502">
    <property type="entry name" value="ANNEXIN"/>
    <property type="match status" value="1"/>
</dbReference>
<evidence type="ECO:0000313" key="5">
    <source>
        <dbReference type="Proteomes" id="UP000223968"/>
    </source>
</evidence>
<feature type="region of interest" description="Disordered" evidence="3">
    <location>
        <begin position="434"/>
        <end position="533"/>
    </location>
</feature>
<dbReference type="GO" id="GO:0012506">
    <property type="term" value="C:vesicle membrane"/>
    <property type="evidence" value="ECO:0007669"/>
    <property type="project" value="TreeGrafter"/>
</dbReference>
<dbReference type="SUPFAM" id="SSF47874">
    <property type="entry name" value="Annexin"/>
    <property type="match status" value="1"/>
</dbReference>
<dbReference type="GO" id="GO:0005886">
    <property type="term" value="C:plasma membrane"/>
    <property type="evidence" value="ECO:0007669"/>
    <property type="project" value="TreeGrafter"/>
</dbReference>
<feature type="compositionally biased region" description="Basic and acidic residues" evidence="3">
    <location>
        <begin position="122"/>
        <end position="138"/>
    </location>
</feature>
<feature type="compositionally biased region" description="Low complexity" evidence="3">
    <location>
        <begin position="378"/>
        <end position="392"/>
    </location>
</feature>
<evidence type="ECO:0000313" key="4">
    <source>
        <dbReference type="EMBL" id="PGH12664.1"/>
    </source>
</evidence>
<dbReference type="GO" id="GO:0005634">
    <property type="term" value="C:nucleus"/>
    <property type="evidence" value="ECO:0007669"/>
    <property type="project" value="TreeGrafter"/>
</dbReference>
<dbReference type="InterPro" id="IPR037104">
    <property type="entry name" value="Annexin_sf"/>
</dbReference>
<dbReference type="OrthoDB" id="2134400at2759"/>
<keyword evidence="2" id="KW-0041">Annexin</keyword>
<feature type="compositionally biased region" description="Polar residues" evidence="3">
    <location>
        <begin position="201"/>
        <end position="210"/>
    </location>
</feature>
<feature type="compositionally biased region" description="Basic and acidic residues" evidence="3">
    <location>
        <begin position="21"/>
        <end position="38"/>
    </location>
</feature>
<feature type="compositionally biased region" description="Basic and acidic residues" evidence="3">
    <location>
        <begin position="522"/>
        <end position="533"/>
    </location>
</feature>
<dbReference type="Proteomes" id="UP000223968">
    <property type="component" value="Unassembled WGS sequence"/>
</dbReference>
<feature type="compositionally biased region" description="Basic and acidic residues" evidence="3">
    <location>
        <begin position="212"/>
        <end position="237"/>
    </location>
</feature>
<organism evidence="4 5">
    <name type="scientific">Helicocarpus griseus UAMH5409</name>
    <dbReference type="NCBI Taxonomy" id="1447875"/>
    <lineage>
        <taxon>Eukaryota</taxon>
        <taxon>Fungi</taxon>
        <taxon>Dikarya</taxon>
        <taxon>Ascomycota</taxon>
        <taxon>Pezizomycotina</taxon>
        <taxon>Eurotiomycetes</taxon>
        <taxon>Eurotiomycetidae</taxon>
        <taxon>Onygenales</taxon>
        <taxon>Ajellomycetaceae</taxon>
        <taxon>Helicocarpus</taxon>
    </lineage>
</organism>
<sequence length="882" mass="99749">MSTLRVHDSRSRTRSKSPSGRIRERSRSRDPREPSPLREKHRRSSKKYYYDSDSAEEAAYASSRGSKKYYYDHYSGDDKYRRSEAYRRSEDNRRSEEPKKPPGSYISDEDVPQHRKSAARPPKPERYRYNSDDDDRRYSSRIPSSKPVPKYEQYSDSLTDSEDDALAYGEMPHAPSVPRIPSYERLRERNDNRPSKKYYDSESTTASSKYTRPLDKLRGEESRDYHSRHDRDSEKHPSYAQPGAYRYAQPPKLHQDKPIEPKSNQYGSNPSQYPIDWAEVPECERPGFVPPPDFKSPVTSAPPSMPIPATNYPMPDPTPPPQAPNPPNQYTPVSQDGYNYHQYPSVSMPPPSSAAVPLPTTAPSVTPGHQRAYSTGGPPTTQQYYAQPPPFQYAQPDANIKYISKSSSKPYTQSSANQFVKPYSQTGDVQYVEIKPKNSTGRPHSLSVSTSNGHMNVPGGFPDSGPPPASPLLEPYKGTYQTISPMPWPTSLPSHMDEGLSDLEPLDGLTISAPKSKKDKSKKPDSNKAKGKESSIDAGVMIIAPTVKKKVSFYDPKPDAKELKAALIHSNVDPKPLLDILPYLSSEDLLALRAEYKNHAKLAGKGVNIAKHIKMQVPGNFGKVCYATALGRWESEAHWANFYYQTNSLRRELLLESLVGRTNAEIREIKKCFRDKRYGDDLERCMKAELRADKFRTAILLALEGRRQSNNAPSDSVLIRNDMNDLHRALIAKEGGETAMIKIIIVRGDSHLREVLRLYEATYRKNFARELITKSQNLVGETLLHVLNGALNRPMRDALLLRQAITEGTARERAELLISRLVRMHWEPLHLERVKSEYKKRYGQSVEKAIEEKVMSGVQKDWAEFCIGLARSPTVHIANGNV</sequence>
<dbReference type="PANTHER" id="PTHR10502:SF107">
    <property type="entry name" value="ANNEXIN ANXC4 (AFU_ORTHOLOGUE AFUA_3G07020)"/>
    <property type="match status" value="1"/>
</dbReference>
<dbReference type="PROSITE" id="PS51897">
    <property type="entry name" value="ANNEXIN_2"/>
    <property type="match status" value="1"/>
</dbReference>
<evidence type="ECO:0008006" key="6">
    <source>
        <dbReference type="Google" id="ProtNLM"/>
    </source>
</evidence>
<feature type="compositionally biased region" description="Polar residues" evidence="3">
    <location>
        <begin position="262"/>
        <end position="272"/>
    </location>
</feature>
<dbReference type="AlphaFoldDB" id="A0A2B7XLN4"/>
<keyword evidence="1" id="KW-0677">Repeat</keyword>
<dbReference type="InterPro" id="IPR018502">
    <property type="entry name" value="Annexin_repeat"/>
</dbReference>
<keyword evidence="5" id="KW-1185">Reference proteome</keyword>
<evidence type="ECO:0000256" key="2">
    <source>
        <dbReference type="ARBA" id="ARBA00023216"/>
    </source>
</evidence>
<dbReference type="GO" id="GO:0005737">
    <property type="term" value="C:cytoplasm"/>
    <property type="evidence" value="ECO:0007669"/>
    <property type="project" value="TreeGrafter"/>
</dbReference>
<feature type="compositionally biased region" description="Basic and acidic residues" evidence="3">
    <location>
        <begin position="1"/>
        <end position="11"/>
    </location>
</feature>
<gene>
    <name evidence="4" type="ORF">AJ79_04164</name>
</gene>
<dbReference type="EMBL" id="PDNB01000055">
    <property type="protein sequence ID" value="PGH12664.1"/>
    <property type="molecule type" value="Genomic_DNA"/>
</dbReference>
<dbReference type="STRING" id="1447875.A0A2B7XLN4"/>
<dbReference type="Gene3D" id="1.10.220.10">
    <property type="entry name" value="Annexin"/>
    <property type="match status" value="3"/>
</dbReference>
<feature type="compositionally biased region" description="Basic and acidic residues" evidence="3">
    <location>
        <begin position="182"/>
        <end position="200"/>
    </location>
</feature>
<protein>
    <recommendedName>
        <fullName evidence="6">Annexin</fullName>
    </recommendedName>
</protein>
<feature type="region of interest" description="Disordered" evidence="3">
    <location>
        <begin position="1"/>
        <end position="392"/>
    </location>
</feature>
<comment type="caution">
    <text evidence="4">The sequence shown here is derived from an EMBL/GenBank/DDBJ whole genome shotgun (WGS) entry which is preliminary data.</text>
</comment>
<evidence type="ECO:0000256" key="1">
    <source>
        <dbReference type="ARBA" id="ARBA00022737"/>
    </source>
</evidence>
<dbReference type="GO" id="GO:0001786">
    <property type="term" value="F:phosphatidylserine binding"/>
    <property type="evidence" value="ECO:0007669"/>
    <property type="project" value="TreeGrafter"/>
</dbReference>
<proteinExistence type="predicted"/>
<accession>A0A2B7XLN4</accession>